<reference evidence="2 3" key="1">
    <citation type="submission" date="2018-11" db="EMBL/GenBank/DDBJ databases">
        <title>Complete Genome Sequence of Vbrio mediterranei 117-T6: a Potential Pathogen Bacteria Isolated from the Conchocelis of Pyropia.</title>
        <authorList>
            <person name="Liu Q."/>
        </authorList>
    </citation>
    <scope>NUCLEOTIDE SEQUENCE [LARGE SCALE GENOMIC DNA]</scope>
    <source>
        <strain evidence="2 3">117-T6</strain>
    </source>
</reference>
<evidence type="ECO:0000313" key="3">
    <source>
        <dbReference type="Proteomes" id="UP000279760"/>
    </source>
</evidence>
<name>A0A3G4VJ58_9VIBR</name>
<accession>A0A3G4VJ58</accession>
<evidence type="ECO:0000256" key="1">
    <source>
        <dbReference type="SAM" id="SignalP"/>
    </source>
</evidence>
<organism evidence="2 3">
    <name type="scientific">Vibrio mediterranei</name>
    <dbReference type="NCBI Taxonomy" id="689"/>
    <lineage>
        <taxon>Bacteria</taxon>
        <taxon>Pseudomonadati</taxon>
        <taxon>Pseudomonadota</taxon>
        <taxon>Gammaproteobacteria</taxon>
        <taxon>Vibrionales</taxon>
        <taxon>Vibrionaceae</taxon>
        <taxon>Vibrio</taxon>
    </lineage>
</organism>
<feature type="signal peptide" evidence="1">
    <location>
        <begin position="1"/>
        <end position="22"/>
    </location>
</feature>
<dbReference type="AlphaFoldDB" id="A0A3G4VJ58"/>
<keyword evidence="1" id="KW-0732">Signal</keyword>
<gene>
    <name evidence="2" type="ORF">ECB94_17555</name>
</gene>
<evidence type="ECO:0000313" key="2">
    <source>
        <dbReference type="EMBL" id="AYV22951.1"/>
    </source>
</evidence>
<dbReference type="Proteomes" id="UP000279760">
    <property type="component" value="Chromosome 1"/>
</dbReference>
<dbReference type="RefSeq" id="WP_124941156.1">
    <property type="nucleotide sequence ID" value="NZ_CP033577.1"/>
</dbReference>
<feature type="chain" id="PRO_5017928969" evidence="1">
    <location>
        <begin position="23"/>
        <end position="161"/>
    </location>
</feature>
<proteinExistence type="predicted"/>
<protein>
    <submittedName>
        <fullName evidence="2">Uncharacterized protein</fullName>
    </submittedName>
</protein>
<dbReference type="EMBL" id="CP033577">
    <property type="protein sequence ID" value="AYV22951.1"/>
    <property type="molecule type" value="Genomic_DNA"/>
</dbReference>
<sequence>MKLSTLSVLLIPSLFIATSVQANSSEGPKLIYSAHIDKTCGVQVDSEATGTLGFGNQVPEDGATFKVISNHNENHMNPKLQVTHFEADDDKITAQNTTLEIDGTAHKVEDLQNAPVEVQIGENTAHGYTSVGEFEFEENGDKTATVTYTITCTHDIVKVQG</sequence>